<dbReference type="Proteomes" id="UP000289734">
    <property type="component" value="Unassembled WGS sequence"/>
</dbReference>
<keyword evidence="1" id="KW-1133">Transmembrane helix</keyword>
<proteinExistence type="predicted"/>
<dbReference type="AlphaFoldDB" id="A0A4V1N589"/>
<dbReference type="RefSeq" id="WP_129463233.1">
    <property type="nucleotide sequence ID" value="NZ_SBKQ01000002.1"/>
</dbReference>
<organism evidence="2 3">
    <name type="scientific">Flavobacterium piscinae</name>
    <dbReference type="NCBI Taxonomy" id="2506424"/>
    <lineage>
        <taxon>Bacteria</taxon>
        <taxon>Pseudomonadati</taxon>
        <taxon>Bacteroidota</taxon>
        <taxon>Flavobacteriia</taxon>
        <taxon>Flavobacteriales</taxon>
        <taxon>Flavobacteriaceae</taxon>
        <taxon>Flavobacterium</taxon>
    </lineage>
</organism>
<evidence type="ECO:0000313" key="2">
    <source>
        <dbReference type="EMBL" id="RXR34826.1"/>
    </source>
</evidence>
<keyword evidence="1" id="KW-0472">Membrane</keyword>
<name>A0A4V1N589_9FLAO</name>
<keyword evidence="1" id="KW-0812">Transmembrane</keyword>
<dbReference type="EMBL" id="SBKQ01000002">
    <property type="protein sequence ID" value="RXR34826.1"/>
    <property type="molecule type" value="Genomic_DNA"/>
</dbReference>
<sequence>MHKVGIYISGLGQSFHNENVEKYAERFRNELHVNEKGTTYALKSEIITYTDKQSAKVVRLVKEGSTNTNQVAYTFYEFAYHELLTERFKKQNILVKNLILCGLVLKKSPQLIKRLFIPDHYNRPYLSFYAFFILIIISLAIIFLIPATLDMVSGFTGGKAILNGLHLDFLKKCTFLVSLYKLSVPLTTFILLLVPESKTIVTSIATEFACADRYLNDGIQSQVIMGNLDLLVDYITEHEPDSKIQYHCYSFGSLIAMDFLFPLGTIPSNNTQQHSEVLITIGNPYEFVNSYYSKYFLNRNLLMENKIQWLNVYSLSDALSSNFRKDATRGESEYGFKDSSIKPENINYEITADKSQHFYNFITMDGIRMHKLYWDFDTNGHSCIRLILFKLKTI</sequence>
<protein>
    <submittedName>
        <fullName evidence="2">Uncharacterized protein</fullName>
    </submittedName>
</protein>
<feature type="transmembrane region" description="Helical" evidence="1">
    <location>
        <begin position="126"/>
        <end position="149"/>
    </location>
</feature>
<reference evidence="3" key="1">
    <citation type="submission" date="2019-01" db="EMBL/GenBank/DDBJ databases">
        <title>Cytophagaceae bacterium strain CAR-16.</title>
        <authorList>
            <person name="Chen W.-M."/>
        </authorList>
    </citation>
    <scope>NUCLEOTIDE SEQUENCE [LARGE SCALE GENOMIC DNA]</scope>
    <source>
        <strain evidence="3">ICH-30</strain>
    </source>
</reference>
<accession>A0A4V1N589</accession>
<gene>
    <name evidence="2" type="ORF">EQG68_02655</name>
</gene>
<dbReference type="OrthoDB" id="1322294at2"/>
<keyword evidence="3" id="KW-1185">Reference proteome</keyword>
<evidence type="ECO:0000256" key="1">
    <source>
        <dbReference type="SAM" id="Phobius"/>
    </source>
</evidence>
<comment type="caution">
    <text evidence="2">The sequence shown here is derived from an EMBL/GenBank/DDBJ whole genome shotgun (WGS) entry which is preliminary data.</text>
</comment>
<evidence type="ECO:0000313" key="3">
    <source>
        <dbReference type="Proteomes" id="UP000289734"/>
    </source>
</evidence>